<dbReference type="KEGG" id="nwr:E3U44_08565"/>
<dbReference type="SUPFAM" id="SSF48452">
    <property type="entry name" value="TPR-like"/>
    <property type="match status" value="1"/>
</dbReference>
<dbReference type="AlphaFoldDB" id="A0A4V1AVW5"/>
<protein>
    <recommendedName>
        <fullName evidence="4">Tetratricopeptide repeat protein</fullName>
    </recommendedName>
</protein>
<dbReference type="Pfam" id="PF06552">
    <property type="entry name" value="TOM20_plant"/>
    <property type="match status" value="1"/>
</dbReference>
<feature type="region of interest" description="Disordered" evidence="1">
    <location>
        <begin position="207"/>
        <end position="239"/>
    </location>
</feature>
<proteinExistence type="predicted"/>
<evidence type="ECO:0008006" key="4">
    <source>
        <dbReference type="Google" id="ProtNLM"/>
    </source>
</evidence>
<evidence type="ECO:0000313" key="3">
    <source>
        <dbReference type="Proteomes" id="UP000294325"/>
    </source>
</evidence>
<organism evidence="2 3">
    <name type="scientific">Nitrosococcus wardiae</name>
    <dbReference type="NCBI Taxonomy" id="1814290"/>
    <lineage>
        <taxon>Bacteria</taxon>
        <taxon>Pseudomonadati</taxon>
        <taxon>Pseudomonadota</taxon>
        <taxon>Gammaproteobacteria</taxon>
        <taxon>Chromatiales</taxon>
        <taxon>Chromatiaceae</taxon>
        <taxon>Nitrosococcus</taxon>
    </lineage>
</organism>
<dbReference type="OrthoDB" id="5765088at2"/>
<accession>A0A4V1AVW5</accession>
<dbReference type="Gene3D" id="1.25.40.10">
    <property type="entry name" value="Tetratricopeptide repeat domain"/>
    <property type="match status" value="1"/>
</dbReference>
<reference evidence="2 3" key="1">
    <citation type="submission" date="2019-03" db="EMBL/GenBank/DDBJ databases">
        <title>The genome sequence of Nitrosococcus wardiae strain D1FHST reveals the archetypal metabolic capacity of ammonia-oxidizing Gammaproteobacteria.</title>
        <authorList>
            <person name="Wang L."/>
            <person name="Lim C.K."/>
            <person name="Hanson T.E."/>
            <person name="Dang H."/>
            <person name="Klotz M.G."/>
        </authorList>
    </citation>
    <scope>NUCLEOTIDE SEQUENCE [LARGE SCALE GENOMIC DNA]</scope>
    <source>
        <strain evidence="2 3">D1FHS</strain>
    </source>
</reference>
<gene>
    <name evidence="2" type="ORF">E3U44_08565</name>
</gene>
<dbReference type="InterPro" id="IPR011990">
    <property type="entry name" value="TPR-like_helical_dom_sf"/>
</dbReference>
<name>A0A4V1AVW5_9GAMM</name>
<dbReference type="NCBIfam" id="NF047558">
    <property type="entry name" value="TPR_END_plus"/>
    <property type="match status" value="1"/>
</dbReference>
<evidence type="ECO:0000256" key="1">
    <source>
        <dbReference type="SAM" id="MobiDB-lite"/>
    </source>
</evidence>
<dbReference type="RefSeq" id="WP_134357752.1">
    <property type="nucleotide sequence ID" value="NZ_CP038033.1"/>
</dbReference>
<dbReference type="Proteomes" id="UP000294325">
    <property type="component" value="Chromosome"/>
</dbReference>
<feature type="compositionally biased region" description="Basic and acidic residues" evidence="1">
    <location>
        <begin position="207"/>
        <end position="228"/>
    </location>
</feature>
<evidence type="ECO:0000313" key="2">
    <source>
        <dbReference type="EMBL" id="QBQ54555.1"/>
    </source>
</evidence>
<keyword evidence="3" id="KW-1185">Reference proteome</keyword>
<sequence length="239" mass="27488">MKRIKRRLAKNELARGKLQAEKARKTLDSKADDLFEAAYKKLSSAALLDNSNAEIFHYWGLVLYDQAQRKQGKDAKELYKTACEKFEVALRLEPDNAKVMNDWAAALIEQAKNKPDKRAEAFYGEAKEKITAAEALEPGVGAYNLACIHSLRGEQKACQKYLEQAHQADNLPPLRHLKVDKDLDNVRNEKWFKNFLEKLAEEEEIKASEAEAVEKKVEAEKQPEKSREVSSWWRRLKRS</sequence>
<dbReference type="EMBL" id="CP038033">
    <property type="protein sequence ID" value="QBQ54555.1"/>
    <property type="molecule type" value="Genomic_DNA"/>
</dbReference>